<dbReference type="OMA" id="DQQKPDT"/>
<dbReference type="GO" id="GO:0006397">
    <property type="term" value="P:mRNA processing"/>
    <property type="evidence" value="ECO:0007669"/>
    <property type="project" value="InterPro"/>
</dbReference>
<reference evidence="5" key="3">
    <citation type="journal article" date="2014" name="Nature">
        <title>Elephant shark genome provides unique insights into gnathostome evolution.</title>
        <authorList>
            <consortium name="International Elephant Shark Genome Sequencing Consortium"/>
            <person name="Venkatesh B."/>
            <person name="Lee A.P."/>
            <person name="Ravi V."/>
            <person name="Maurya A.K."/>
            <person name="Lian M.M."/>
            <person name="Swann J.B."/>
            <person name="Ohta Y."/>
            <person name="Flajnik M.F."/>
            <person name="Sutoh Y."/>
            <person name="Kasahara M."/>
            <person name="Hoon S."/>
            <person name="Gangu V."/>
            <person name="Roy S.W."/>
            <person name="Irimia M."/>
            <person name="Korzh V."/>
            <person name="Kondrychyn I."/>
            <person name="Lim Z.W."/>
            <person name="Tay B.H."/>
            <person name="Tohari S."/>
            <person name="Kong K.W."/>
            <person name="Ho S."/>
            <person name="Lorente-Galdos B."/>
            <person name="Quilez J."/>
            <person name="Marques-Bonet T."/>
            <person name="Raney B.J."/>
            <person name="Ingham P.W."/>
            <person name="Tay A."/>
            <person name="Hillier L.W."/>
            <person name="Minx P."/>
            <person name="Boehm T."/>
            <person name="Wilson R.K."/>
            <person name="Brenner S."/>
            <person name="Warren W.C."/>
        </authorList>
    </citation>
    <scope>NUCLEOTIDE SEQUENCE [LARGE SCALE GENOMIC DNA]</scope>
</reference>
<accession>A0A4W3J1N1</accession>
<feature type="region of interest" description="Disordered" evidence="2">
    <location>
        <begin position="647"/>
        <end position="675"/>
    </location>
</feature>
<feature type="domain" description="G-patch" evidence="3">
    <location>
        <begin position="153"/>
        <end position="173"/>
    </location>
</feature>
<dbReference type="GO" id="GO:0005634">
    <property type="term" value="C:nucleus"/>
    <property type="evidence" value="ECO:0007669"/>
    <property type="project" value="TreeGrafter"/>
</dbReference>
<dbReference type="Pfam" id="PF01585">
    <property type="entry name" value="G-patch"/>
    <property type="match status" value="1"/>
</dbReference>
<dbReference type="Proteomes" id="UP000314986">
    <property type="component" value="Unassembled WGS sequence"/>
</dbReference>
<reference evidence="4" key="5">
    <citation type="submission" date="2025-09" db="UniProtKB">
        <authorList>
            <consortium name="Ensembl"/>
        </authorList>
    </citation>
    <scope>IDENTIFICATION</scope>
</reference>
<organism evidence="4 5">
    <name type="scientific">Callorhinchus milii</name>
    <name type="common">Ghost shark</name>
    <dbReference type="NCBI Taxonomy" id="7868"/>
    <lineage>
        <taxon>Eukaryota</taxon>
        <taxon>Metazoa</taxon>
        <taxon>Chordata</taxon>
        <taxon>Craniata</taxon>
        <taxon>Vertebrata</taxon>
        <taxon>Chondrichthyes</taxon>
        <taxon>Holocephali</taxon>
        <taxon>Chimaeriformes</taxon>
        <taxon>Callorhinchidae</taxon>
        <taxon>Callorhinchus</taxon>
    </lineage>
</organism>
<reference evidence="5" key="2">
    <citation type="journal article" date="2007" name="PLoS Biol.">
        <title>Survey sequencing and comparative analysis of the elephant shark (Callorhinchus milii) genome.</title>
        <authorList>
            <person name="Venkatesh B."/>
            <person name="Kirkness E.F."/>
            <person name="Loh Y.H."/>
            <person name="Halpern A.L."/>
            <person name="Lee A.P."/>
            <person name="Johnson J."/>
            <person name="Dandona N."/>
            <person name="Viswanathan L.D."/>
            <person name="Tay A."/>
            <person name="Venter J.C."/>
            <person name="Strausberg R.L."/>
            <person name="Brenner S."/>
        </authorList>
    </citation>
    <scope>NUCLEOTIDE SEQUENCE [LARGE SCALE GENOMIC DNA]</scope>
</reference>
<evidence type="ECO:0000256" key="2">
    <source>
        <dbReference type="SAM" id="MobiDB-lite"/>
    </source>
</evidence>
<protein>
    <submittedName>
        <fullName evidence="4">G-patch domain containing 1</fullName>
    </submittedName>
</protein>
<dbReference type="STRING" id="7868.ENSCMIP00000036884"/>
<dbReference type="Ensembl" id="ENSCMIT00000037425.1">
    <property type="protein sequence ID" value="ENSCMIP00000036884.1"/>
    <property type="gene ID" value="ENSCMIG00000015568.1"/>
</dbReference>
<dbReference type="PANTHER" id="PTHR13384:SF19">
    <property type="entry name" value="G PATCH DOMAIN-CONTAINING PROTEIN 1"/>
    <property type="match status" value="1"/>
</dbReference>
<feature type="compositionally biased region" description="Acidic residues" evidence="2">
    <location>
        <begin position="656"/>
        <end position="666"/>
    </location>
</feature>
<dbReference type="Pfam" id="PF26093">
    <property type="entry name" value="HTH_TGH"/>
    <property type="match status" value="1"/>
</dbReference>
<feature type="compositionally biased region" description="Low complexity" evidence="2">
    <location>
        <begin position="401"/>
        <end position="411"/>
    </location>
</feature>
<dbReference type="InterPro" id="IPR000467">
    <property type="entry name" value="G_patch_dom"/>
</dbReference>
<dbReference type="PROSITE" id="PS50174">
    <property type="entry name" value="G_PATCH"/>
    <property type="match status" value="1"/>
</dbReference>
<feature type="region of interest" description="Disordered" evidence="2">
    <location>
        <begin position="395"/>
        <end position="414"/>
    </location>
</feature>
<dbReference type="InParanoid" id="A0A4W3J1N1"/>
<feature type="region of interest" description="Disordered" evidence="2">
    <location>
        <begin position="594"/>
        <end position="613"/>
    </location>
</feature>
<dbReference type="GO" id="GO:0003723">
    <property type="term" value="F:RNA binding"/>
    <property type="evidence" value="ECO:0007669"/>
    <property type="project" value="TreeGrafter"/>
</dbReference>
<sequence length="747" mass="82267">MAALDADSEEEAGEWPLCGTPLEPLPEGGSPRKPLQEQTVRDERGRYQRFHGAFTGGFSAGYFNSVGSREGWTPATFVSSRQQKAETQQYRPEDFMDEEDLNEHGIAPTRISTRESFASKSTDKIRDKARALAAVTAPIPEATILDDLISPAKETLGVQLLRRMGWKEGQGLGPRVGRKRHQRQKLGAIVEIYGCALPATGSDGSQEEDDDQPNNVTFAPKDVIPVVFSVKDDRHGLGYSGLDPSLALYTAAPRGDPHLLDLGSERARSLLGDIHSSKGRKLGITGQGFGVGALEEEDEDVYGTDSLARYDHVLGEEEPGDRLYGWTAPRHDRAAMRGNQGLGHCAYYGMAISKPLLQAKQHLGFHSRFSSELSIPRESGPSSVFDLLTEKDKERLKEAQQRGAQPGARAPLPVRPALTGPWHTPASSDSLHLEPGVTGQFKPFVKLPEKQRRYEMYLERLQAGRSDALDSCLDASQTEWERGREREEFVRSATLFQPVNTALASRFTHARVEDSVDTVEVPAEQEGDVDDKEVAVKMKLFGQLTRDTFEWHPHTVLCKRFNVPDPYPGAPLVGLLKVKRDKFSVFNFLTVPQNPPDPAVSASPTAPAPATAPAPNCIRECQQCQGRELEESRPSIDLFKAIFASSSDEKSSSSSSEDEEEEEEAVTEAAVATPHPCPDPTGQLNCLSHTVIQLYCDSIKRVSNPDLGVWMHSIERALLRCCVGVMLSCTFRLKVVVNPTFREAARM</sequence>
<feature type="compositionally biased region" description="Acidic residues" evidence="2">
    <location>
        <begin position="1"/>
        <end position="13"/>
    </location>
</feature>
<comment type="similarity">
    <text evidence="1">Belongs to the GPATCH1 family.</text>
</comment>
<feature type="region of interest" description="Disordered" evidence="2">
    <location>
        <begin position="1"/>
        <end position="45"/>
    </location>
</feature>
<dbReference type="PANTHER" id="PTHR13384">
    <property type="entry name" value="G PATCH DOMAIN-CONTAINING PROTEIN 1"/>
    <property type="match status" value="1"/>
</dbReference>
<dbReference type="InterPro" id="IPR011666">
    <property type="entry name" value="DUF1604"/>
</dbReference>
<evidence type="ECO:0000259" key="3">
    <source>
        <dbReference type="PROSITE" id="PS50174"/>
    </source>
</evidence>
<reference evidence="5" key="1">
    <citation type="journal article" date="2006" name="Science">
        <title>Ancient noncoding elements conserved in the human genome.</title>
        <authorList>
            <person name="Venkatesh B."/>
            <person name="Kirkness E.F."/>
            <person name="Loh Y.H."/>
            <person name="Halpern A.L."/>
            <person name="Lee A.P."/>
            <person name="Johnson J."/>
            <person name="Dandona N."/>
            <person name="Viswanathan L.D."/>
            <person name="Tay A."/>
            <person name="Venter J.C."/>
            <person name="Strausberg R.L."/>
            <person name="Brenner S."/>
        </authorList>
    </citation>
    <scope>NUCLEOTIDE SEQUENCE [LARGE SCALE GENOMIC DNA]</scope>
</reference>
<name>A0A4W3J1N1_CALMI</name>
<dbReference type="AlphaFoldDB" id="A0A4W3J1N1"/>
<dbReference type="Pfam" id="PF07713">
    <property type="entry name" value="DUF1604"/>
    <property type="match status" value="1"/>
</dbReference>
<proteinExistence type="inferred from homology"/>
<reference evidence="4" key="4">
    <citation type="submission" date="2025-08" db="UniProtKB">
        <authorList>
            <consortium name="Ensembl"/>
        </authorList>
    </citation>
    <scope>IDENTIFICATION</scope>
</reference>
<evidence type="ECO:0000313" key="4">
    <source>
        <dbReference type="Ensembl" id="ENSCMIP00000036884.1"/>
    </source>
</evidence>
<keyword evidence="5" id="KW-1185">Reference proteome</keyword>
<evidence type="ECO:0000313" key="5">
    <source>
        <dbReference type="Proteomes" id="UP000314986"/>
    </source>
</evidence>
<dbReference type="GeneTree" id="ENSGT00390000007074"/>
<evidence type="ECO:0000256" key="1">
    <source>
        <dbReference type="ARBA" id="ARBA00008600"/>
    </source>
</evidence>